<dbReference type="Proteomes" id="UP001178508">
    <property type="component" value="Chromosome 8"/>
</dbReference>
<dbReference type="EMBL" id="OY660871">
    <property type="protein sequence ID" value="CAJ1062243.1"/>
    <property type="molecule type" value="Genomic_DNA"/>
</dbReference>
<reference evidence="3" key="1">
    <citation type="submission" date="2023-08" db="EMBL/GenBank/DDBJ databases">
        <authorList>
            <person name="Alioto T."/>
            <person name="Alioto T."/>
            <person name="Gomez Garrido J."/>
        </authorList>
    </citation>
    <scope>NUCLEOTIDE SEQUENCE</scope>
</reference>
<keyword evidence="2" id="KW-0812">Transmembrane</keyword>
<evidence type="ECO:0000256" key="1">
    <source>
        <dbReference type="SAM" id="MobiDB-lite"/>
    </source>
</evidence>
<proteinExistence type="predicted"/>
<feature type="region of interest" description="Disordered" evidence="1">
    <location>
        <begin position="88"/>
        <end position="133"/>
    </location>
</feature>
<evidence type="ECO:0000256" key="2">
    <source>
        <dbReference type="SAM" id="Phobius"/>
    </source>
</evidence>
<feature type="compositionally biased region" description="Basic and acidic residues" evidence="1">
    <location>
        <begin position="99"/>
        <end position="132"/>
    </location>
</feature>
<feature type="transmembrane region" description="Helical" evidence="2">
    <location>
        <begin position="6"/>
        <end position="23"/>
    </location>
</feature>
<evidence type="ECO:0000313" key="3">
    <source>
        <dbReference type="EMBL" id="CAJ1062243.1"/>
    </source>
</evidence>
<keyword evidence="2" id="KW-1133">Transmembrane helix</keyword>
<name>A0AAV1FP86_XYRNO</name>
<sequence>MKPQVILPLLIAISVIALGVMKIRKKEHDKENRSSWFQEIKLRVTNDVLSDYLTEKAGKQNKLETAEGELKTLEEELKQLETKAEAAKKEVDTCLSSKNSEKEVHDLAEKELNDVKANTEKESAGWKTETETLQKQLAAQSEVCKFLKPDAQAARQLCGDDAVPKPEEAKPEAPKPEAPKAEEAKAEAPKPEEPKAEAPKPEEPKAEAPKPEEPKAEAPKPEEAKAEAPKPEEAKAEAPKPEEPKVEAPKPEEPKAEAPKPEEAKAEAPKNR</sequence>
<organism evidence="3 4">
    <name type="scientific">Xyrichtys novacula</name>
    <name type="common">Pearly razorfish</name>
    <name type="synonym">Hemipteronotus novacula</name>
    <dbReference type="NCBI Taxonomy" id="13765"/>
    <lineage>
        <taxon>Eukaryota</taxon>
        <taxon>Metazoa</taxon>
        <taxon>Chordata</taxon>
        <taxon>Craniata</taxon>
        <taxon>Vertebrata</taxon>
        <taxon>Euteleostomi</taxon>
        <taxon>Actinopterygii</taxon>
        <taxon>Neopterygii</taxon>
        <taxon>Teleostei</taxon>
        <taxon>Neoteleostei</taxon>
        <taxon>Acanthomorphata</taxon>
        <taxon>Eupercaria</taxon>
        <taxon>Labriformes</taxon>
        <taxon>Labridae</taxon>
        <taxon>Xyrichtys</taxon>
    </lineage>
</organism>
<gene>
    <name evidence="3" type="ORF">XNOV1_A024365</name>
</gene>
<accession>A0AAV1FP86</accession>
<feature type="region of interest" description="Disordered" evidence="1">
    <location>
        <begin position="157"/>
        <end position="272"/>
    </location>
</feature>
<keyword evidence="2" id="KW-0472">Membrane</keyword>
<keyword evidence="4" id="KW-1185">Reference proteome</keyword>
<protein>
    <submittedName>
        <fullName evidence="3">Neurofilament heavy polypeptide-like isoform X2</fullName>
    </submittedName>
</protein>
<evidence type="ECO:0000313" key="4">
    <source>
        <dbReference type="Proteomes" id="UP001178508"/>
    </source>
</evidence>
<dbReference type="AlphaFoldDB" id="A0AAV1FP86"/>
<feature type="compositionally biased region" description="Basic and acidic residues" evidence="1">
    <location>
        <begin position="162"/>
        <end position="272"/>
    </location>
</feature>